<evidence type="ECO:0000313" key="1">
    <source>
        <dbReference type="EMBL" id="KGP73546.1"/>
    </source>
</evidence>
<dbReference type="eggNOG" id="ENOG5030CD3">
    <property type="taxonomic scope" value="Bacteria"/>
</dbReference>
<dbReference type="Proteomes" id="UP000030147">
    <property type="component" value="Unassembled WGS sequence"/>
</dbReference>
<sequence>MFTTMMKDETIQHVYSSFLEKYPKLLSIYDQEKLEHIRQDTLYHIEHLEAASEFRMDSIFFDYVKWTDSVLSSRGIKTELLIDCFTWIKEIMHIYKQHNKDQGYYTYLLDEGITILNSKVISEKSQ</sequence>
<accession>A0A0A2THI3</accession>
<proteinExistence type="predicted"/>
<protein>
    <recommendedName>
        <fullName evidence="3">Globin-sensor domain-containing protein</fullName>
    </recommendedName>
</protein>
<dbReference type="OrthoDB" id="2376384at2"/>
<dbReference type="RefSeq" id="WP_036817485.1">
    <property type="nucleotide sequence ID" value="NZ_AVBF01000012.1"/>
</dbReference>
<dbReference type="AlphaFoldDB" id="A0A0A2THI3"/>
<dbReference type="EMBL" id="AVBF01000012">
    <property type="protein sequence ID" value="KGP73546.1"/>
    <property type="molecule type" value="Genomic_DNA"/>
</dbReference>
<comment type="caution">
    <text evidence="1">The sequence shown here is derived from an EMBL/GenBank/DDBJ whole genome shotgun (WGS) entry which is preliminary data.</text>
</comment>
<reference evidence="1 2" key="1">
    <citation type="journal article" date="2015" name="Stand. Genomic Sci.">
        <title>High quality draft genome sequence of the moderately halophilic bacterium Pontibacillus yanchengensis Y32(T) and comparison among Pontibacillus genomes.</title>
        <authorList>
            <person name="Huang J."/>
            <person name="Qiao Z.X."/>
            <person name="Tang J.W."/>
            <person name="Wang G."/>
        </authorList>
    </citation>
    <scope>NUCLEOTIDE SEQUENCE [LARGE SCALE GENOMIC DNA]</scope>
    <source>
        <strain evidence="1 2">Y32</strain>
    </source>
</reference>
<dbReference type="STRING" id="1385514.N782_04510"/>
<gene>
    <name evidence="1" type="ORF">N782_04510</name>
</gene>
<name>A0A0A2THI3_9BACI</name>
<evidence type="ECO:0000313" key="2">
    <source>
        <dbReference type="Proteomes" id="UP000030147"/>
    </source>
</evidence>
<keyword evidence="2" id="KW-1185">Reference proteome</keyword>
<evidence type="ECO:0008006" key="3">
    <source>
        <dbReference type="Google" id="ProtNLM"/>
    </source>
</evidence>
<organism evidence="1 2">
    <name type="scientific">Pontibacillus yanchengensis Y32</name>
    <dbReference type="NCBI Taxonomy" id="1385514"/>
    <lineage>
        <taxon>Bacteria</taxon>
        <taxon>Bacillati</taxon>
        <taxon>Bacillota</taxon>
        <taxon>Bacilli</taxon>
        <taxon>Bacillales</taxon>
        <taxon>Bacillaceae</taxon>
        <taxon>Pontibacillus</taxon>
    </lineage>
</organism>